<gene>
    <name evidence="2" type="ORF">DN757_08710</name>
</gene>
<sequence length="383" mass="43876">MKQVELTTDFRTASGEVQDIMVDGHYAGTLVLLYREGERLSGSLQLDQEVIDDQAGSFITDKVEDYIRMLADAVGASHYEVLVSSGILHTVLQQPDMSNSAAAGNALALDENAHEDGIFDEANQIPAYRDESFTYEDPKHLLEMEMVSAGRSVSTYVFNDAEGEEMAEAALKQYGADAQGEIHWYEEPNEALQEAAAELLVRELDEEIIDTITIRMWYQGNELENLEWVHRDFEEEYDNDNFEEEYDNDNFEDEYDEDDDDEKDFEDEDEYGERNFEQSLSASGMDEAEEACYVMLRSRDREFRVYDLFVQERGGLPVGTATIDMSQADLTGFMDYDVPGTSVQRQTLVDMLMRELNKEIEFDTLHLTMLYRNQIIDEARMEG</sequence>
<evidence type="ECO:0000313" key="2">
    <source>
        <dbReference type="EMBL" id="PZT55864.1"/>
    </source>
</evidence>
<comment type="caution">
    <text evidence="2">The sequence shown here is derived from an EMBL/GenBank/DDBJ whole genome shotgun (WGS) entry which is preliminary data.</text>
</comment>
<dbReference type="AlphaFoldDB" id="A0A2W6NIZ2"/>
<reference evidence="2 3" key="1">
    <citation type="submission" date="2018-06" db="EMBL/GenBank/DDBJ databases">
        <title>Isolation of heavy metals resistant Paenibacillus silvae NC2 from Gold-Copper mine in ZiJin, China.</title>
        <authorList>
            <person name="Xu J."/>
            <person name="Mazhar H.S."/>
            <person name="Rensing C."/>
        </authorList>
    </citation>
    <scope>NUCLEOTIDE SEQUENCE [LARGE SCALE GENOMIC DNA]</scope>
    <source>
        <strain evidence="2 3">NC2</strain>
    </source>
</reference>
<name>A0A2W6NIZ2_9BACL</name>
<dbReference type="RefSeq" id="WP_111269872.1">
    <property type="nucleotide sequence ID" value="NZ_QKWW01000024.1"/>
</dbReference>
<accession>A0A2W6NIZ2</accession>
<protein>
    <submittedName>
        <fullName evidence="2">Uncharacterized protein</fullName>
    </submittedName>
</protein>
<evidence type="ECO:0000313" key="3">
    <source>
        <dbReference type="Proteomes" id="UP000249204"/>
    </source>
</evidence>
<feature type="region of interest" description="Disordered" evidence="1">
    <location>
        <begin position="238"/>
        <end position="271"/>
    </location>
</feature>
<proteinExistence type="predicted"/>
<organism evidence="2 3">
    <name type="scientific">Paenibacillus silvae</name>
    <dbReference type="NCBI Taxonomy" id="1325358"/>
    <lineage>
        <taxon>Bacteria</taxon>
        <taxon>Bacillati</taxon>
        <taxon>Bacillota</taxon>
        <taxon>Bacilli</taxon>
        <taxon>Bacillales</taxon>
        <taxon>Paenibacillaceae</taxon>
        <taxon>Paenibacillus</taxon>
    </lineage>
</organism>
<dbReference type="Proteomes" id="UP000249204">
    <property type="component" value="Unassembled WGS sequence"/>
</dbReference>
<evidence type="ECO:0000256" key="1">
    <source>
        <dbReference type="SAM" id="MobiDB-lite"/>
    </source>
</evidence>
<dbReference type="EMBL" id="QKWW01000024">
    <property type="protein sequence ID" value="PZT55864.1"/>
    <property type="molecule type" value="Genomic_DNA"/>
</dbReference>